<reference evidence="4" key="2">
    <citation type="submission" date="2008-08" db="EMBL/GenBank/DDBJ databases">
        <authorList>
            <consortium name="Diatom Consortium"/>
            <person name="Grigoriev I."/>
            <person name="Grimwood J."/>
            <person name="Kuo A."/>
            <person name="Otillar R.P."/>
            <person name="Salamov A."/>
            <person name="Detter J.C."/>
            <person name="Lindquist E."/>
            <person name="Shapiro H."/>
            <person name="Lucas S."/>
            <person name="Glavina del Rio T."/>
            <person name="Pitluck S."/>
            <person name="Rokhsar D."/>
            <person name="Bowler C."/>
        </authorList>
    </citation>
    <scope>GENOME REANNOTATION</scope>
    <source>
        <strain evidence="4">CCAP 1055/1</strain>
    </source>
</reference>
<dbReference type="InterPro" id="IPR022145">
    <property type="entry name" value="INTS1_RPB2-bd"/>
</dbReference>
<dbReference type="eggNOG" id="ENOG502SKNR">
    <property type="taxonomic scope" value="Eukaryota"/>
</dbReference>
<dbReference type="PANTHER" id="PTHR21224:SF1">
    <property type="entry name" value="INTEGRATOR COMPLEX SUBUNIT 1"/>
    <property type="match status" value="1"/>
</dbReference>
<dbReference type="Proteomes" id="UP000000759">
    <property type="component" value="Chromosome 11"/>
</dbReference>
<dbReference type="PANTHER" id="PTHR21224">
    <property type="entry name" value="INTEGRATOR COMPLEX SUBUNIT 1"/>
    <property type="match status" value="1"/>
</dbReference>
<dbReference type="GO" id="GO:0034474">
    <property type="term" value="P:U2 snRNA 3'-end processing"/>
    <property type="evidence" value="ECO:0007669"/>
    <property type="project" value="InterPro"/>
</dbReference>
<evidence type="ECO:0000313" key="4">
    <source>
        <dbReference type="Proteomes" id="UP000000759"/>
    </source>
</evidence>
<dbReference type="EMBL" id="CP001141">
    <property type="protein sequence ID" value="ACI65412.1"/>
    <property type="molecule type" value="Genomic_DNA"/>
</dbReference>
<proteinExistence type="predicted"/>
<dbReference type="GO" id="GO:0032039">
    <property type="term" value="C:integrator complex"/>
    <property type="evidence" value="ECO:0007669"/>
    <property type="project" value="InterPro"/>
</dbReference>
<dbReference type="KEGG" id="pti:PHATR_46895"/>
<name>B5Y445_PHATC</name>
<feature type="compositionally biased region" description="Polar residues" evidence="1">
    <location>
        <begin position="365"/>
        <end position="397"/>
    </location>
</feature>
<evidence type="ECO:0000256" key="1">
    <source>
        <dbReference type="SAM" id="MobiDB-lite"/>
    </source>
</evidence>
<gene>
    <name evidence="3" type="ORF">PHATR_46895</name>
</gene>
<protein>
    <recommendedName>
        <fullName evidence="2">Integrator complex subunit 1 RPB2-binding domain-containing protein</fullName>
    </recommendedName>
</protein>
<accession>B5Y445</accession>
<sequence>MTESTTPAPPNLDDSIRQLKEVSQDVSQSHPKKIAELYVAAIGLLCHLKVDQQTIFRVRVSGPLARDLPIPLIQQSFSYLNSPCLSFCVIVESRHEERNSTILSTSEQIPAVHAVLQDGTLFRALLRCLQLPYNSDAESSDGNGSSTAAPNLLAGRKRSSSVINEPPENRGTKMLKTMHSPVPTVRNKVYTASQPTFNLAQLVSTILYMALMHLDHWPAPLIRAYADDCFGPRLWVDDEGCRMLVQNLALVHIDVYATETSDQMKKDASSVAEAYRHFSLTSVHTTPNGKTKHLASSHDVERGGISSIKIGRDRSMSMTYEMEANELPIEEHSSSADEHNCILNSVRRVRSGEDSSSGEEDEEVLTTTGSQDSNSQGGESRLNTPSVLLFSSNGSSKTSEKLRPRLEIELYPKVFSNVILEPIRQRFFDANLDLAHEFVCQSLSERLEMKSKQNSSLLQTLPSFATIPGVRRQIASNLEKWLQSPALAGLSRTLFAATVQLMRNLDPPLPDDIEAINSILEMKLKANQINAHVENITAIASRIPTATVVNHMYSKILGEMNLAQHNGSSTSDQLKMIAAIHKVVNPQVSYEAMAASLLMMLVAPSDEISNQDEQIRTRRERVVKMLRSLLRSIATELGRSFDGYALLDALLSFDVDVQVWSIKEEEDKARLLLQCVTLLVAPFVPEHLSTRLQQSPVDEITIDKAVVSLRKSLKAVRMLLLSWCCSDYGPRIRERLDRKQNRTEETNGCVGAGPPDYSSILNSQDSLKIPAWLRLMRCLLFIEEPDSPIMKQFVCPLEDPSLPANNTDWGIELERIKLCCIYGNEVDDDIIWIVVKSATSKQNGVSADMALQLLEHLFECCTTRRRGNMKITDPMLVWEMYALVQYQPHRSLEGNGANKMRIFEDHEISSDHIDSQYPRCVNVLAFFIPLSTRVAHRVLPRWLISLDLLSRDTGGELLWYRPLEGPPDFEVSHQNGDLASVSISYDETKNAEQSARGEENRIAELLFLPPKVGQKISNKSGSRVSKRLQKQQQEKIASLELVEASKRKASLRIAQKSIMLWDPDGPARKPPRESADLLLSIEKMFQISDTFQRSVKPDFLLMTIGETTRGAIERAYEWLIPIISRLPDTIARLPSNAACFLLLRAYGTEGEERVQLKELSSPLLDHVKGSLKGSFGELDAIRALDLLLSDVASPKPERRKCARRVLQDSLVNTESDGHASKSWIANILSLSYAKALVSYSIKHMTMAADCERGSVLRMLVIGLHDHMQFATAQDVATVSGFPPILLHLISSRPTIYADVLDAFRDLRCLAVRVLHEECSRLARRRQLTAMQSNTSEVNITLYPTPIGEGAVCVSLDLLKSVCVLLSIWREDNVSKVKEDDDVRVLVTNLMNAFTRPSRDENKNAIETAGGLASAKMFGTSIDAVKVESWILLAKSRSDLIARRAAMSAPDEFLPRLLLCSGLPKASLLTMLNRLGRLGDSAQNSVLLYRSLLTPSASSEWDIGRVGRRRDISRKLLGRLSAYIRLNNIDLGLDPLKVSRTFLDWLSAECSTNASKACKAKPKNLKTENPRLLSRVGERSPSLTEIGARSVGNHVEMESNIESEDLHFINFKKWSPPKVSQSDHSRSDASFVKAEFLSQSSNDWDERLCALQPKDRCFKAVQMLDVYARIAHPKSCATSAVLKWVPRLSRDATDEKLWKHIFCSSKFENQTFQRLVSQCVACWSQRNVQECSRWILKKVKDANPEEFCYDRIVSFFVLVFEKSLLTFTEVEASSFPGVSESDFAVMLQVIIGGLEGESEDSFTHASEPLSFRLLLQLVKGGQSVQFAADFILGGLDSGSNSNHMVGNTLLLRLYIAHPYGINLGPSSVRGALLEASEMHVSEWECWSSNTDDQIEEMINSLFIGESKISKCLANVARKHPLLFFRKSPFIISRLWRDAQVDDCPGSNIRGLVRGKHPGEPLEANLPHAGMVSVVVRHWGYKYTEPVWMALLDIISGVPTEVLFGSGHRLGLTNILGVYVQLVSVQQRLRSADKLSRLKSKLQDCFNAFQKSNKSDWNRWLTTGAIGDEMRNLLVACDFISPQQAIESLKGED</sequence>
<dbReference type="InterPro" id="IPR038902">
    <property type="entry name" value="INTS1"/>
</dbReference>
<dbReference type="GeneID" id="7204440"/>
<feature type="compositionally biased region" description="Polar residues" evidence="1">
    <location>
        <begin position="136"/>
        <end position="149"/>
    </location>
</feature>
<dbReference type="PaxDb" id="2850-Phatr46895"/>
<evidence type="ECO:0000259" key="2">
    <source>
        <dbReference type="Pfam" id="PF12432"/>
    </source>
</evidence>
<feature type="region of interest" description="Disordered" evidence="1">
    <location>
        <begin position="349"/>
        <end position="398"/>
    </location>
</feature>
<reference evidence="3 4" key="1">
    <citation type="journal article" date="2008" name="Nature">
        <title>The Phaeodactylum genome reveals the evolutionary history of diatom genomes.</title>
        <authorList>
            <person name="Bowler C."/>
            <person name="Allen A.E."/>
            <person name="Badger J.H."/>
            <person name="Grimwood J."/>
            <person name="Jabbari K."/>
            <person name="Kuo A."/>
            <person name="Maheswari U."/>
            <person name="Martens C."/>
            <person name="Maumus F."/>
            <person name="Otillar R.P."/>
            <person name="Rayko E."/>
            <person name="Salamov A."/>
            <person name="Vandepoele K."/>
            <person name="Beszteri B."/>
            <person name="Gruber A."/>
            <person name="Heijde M."/>
            <person name="Katinka M."/>
            <person name="Mock T."/>
            <person name="Valentin K."/>
            <person name="Verret F."/>
            <person name="Berges J.A."/>
            <person name="Brownlee C."/>
            <person name="Cadoret J.P."/>
            <person name="Chiovitti A."/>
            <person name="Choi C.J."/>
            <person name="Coesel S."/>
            <person name="De Martino A."/>
            <person name="Detter J.C."/>
            <person name="Durkin C."/>
            <person name="Falciatore A."/>
            <person name="Fournet J."/>
            <person name="Haruta M."/>
            <person name="Huysman M.J."/>
            <person name="Jenkins B.D."/>
            <person name="Jiroutova K."/>
            <person name="Jorgensen R.E."/>
            <person name="Joubert Y."/>
            <person name="Kaplan A."/>
            <person name="Kroger N."/>
            <person name="Kroth P.G."/>
            <person name="La Roche J."/>
            <person name="Lindquist E."/>
            <person name="Lommer M."/>
            <person name="Martin-Jezequel V."/>
            <person name="Lopez P.J."/>
            <person name="Lucas S."/>
            <person name="Mangogna M."/>
            <person name="McGinnis K."/>
            <person name="Medlin L.K."/>
            <person name="Montsant A."/>
            <person name="Oudot-Le Secq M.P."/>
            <person name="Napoli C."/>
            <person name="Obornik M."/>
            <person name="Parker M.S."/>
            <person name="Petit J.L."/>
            <person name="Porcel B.M."/>
            <person name="Poulsen N."/>
            <person name="Robison M."/>
            <person name="Rychlewski L."/>
            <person name="Rynearson T.A."/>
            <person name="Schmutz J."/>
            <person name="Shapiro H."/>
            <person name="Siaut M."/>
            <person name="Stanley M."/>
            <person name="Sussman M.R."/>
            <person name="Taylor A.R."/>
            <person name="Vardi A."/>
            <person name="von Dassow P."/>
            <person name="Vyverman W."/>
            <person name="Willis A."/>
            <person name="Wyrwicz L.S."/>
            <person name="Rokhsar D.S."/>
            <person name="Weissenbach J."/>
            <person name="Armbrust E.V."/>
            <person name="Green B.R."/>
            <person name="Van de Peer Y."/>
            <person name="Grigoriev I.V."/>
        </authorList>
    </citation>
    <scope>NUCLEOTIDE SEQUENCE [LARGE SCALE GENOMIC DNA]</scope>
    <source>
        <strain evidence="3 4">CCAP 1055/1</strain>
    </source>
</reference>
<dbReference type="InParanoid" id="B5Y445"/>
<dbReference type="OrthoDB" id="115728at2759"/>
<feature type="domain" description="Integrator complex subunit 1 RPB2-binding" evidence="2">
    <location>
        <begin position="437"/>
        <end position="572"/>
    </location>
</feature>
<organism evidence="3 4">
    <name type="scientific">Phaeodactylum tricornutum (strain CCAP 1055/1)</name>
    <dbReference type="NCBI Taxonomy" id="556484"/>
    <lineage>
        <taxon>Eukaryota</taxon>
        <taxon>Sar</taxon>
        <taxon>Stramenopiles</taxon>
        <taxon>Ochrophyta</taxon>
        <taxon>Bacillariophyta</taxon>
        <taxon>Bacillariophyceae</taxon>
        <taxon>Bacillariophycidae</taxon>
        <taxon>Naviculales</taxon>
        <taxon>Phaeodactylaceae</taxon>
        <taxon>Phaeodactylum</taxon>
    </lineage>
</organism>
<dbReference type="Pfam" id="PF12432">
    <property type="entry name" value="INTS1_RP2B-bd"/>
    <property type="match status" value="1"/>
</dbReference>
<feature type="region of interest" description="Disordered" evidence="1">
    <location>
        <begin position="136"/>
        <end position="173"/>
    </location>
</feature>
<evidence type="ECO:0000313" key="3">
    <source>
        <dbReference type="EMBL" id="ACI65412.1"/>
    </source>
</evidence>
<dbReference type="RefSeq" id="XP_002185942.1">
    <property type="nucleotide sequence ID" value="XM_002185906.1"/>
</dbReference>
<keyword evidence="4" id="KW-1185">Reference proteome</keyword>